<evidence type="ECO:0000256" key="1">
    <source>
        <dbReference type="ARBA" id="ARBA00023125"/>
    </source>
</evidence>
<dbReference type="RefSeq" id="WP_063250093.1">
    <property type="nucleotide sequence ID" value="NZ_LQQR01000020.1"/>
</dbReference>
<dbReference type="Gene3D" id="2.40.50.140">
    <property type="entry name" value="Nucleic acid-binding proteins"/>
    <property type="match status" value="1"/>
</dbReference>
<comment type="caution">
    <text evidence="5">The sequence shown here is derived from an EMBL/GenBank/DDBJ whole genome shotgun (WGS) entry which is preliminary data.</text>
</comment>
<dbReference type="PIRSF" id="PIRSF002070">
    <property type="entry name" value="SSB"/>
    <property type="match status" value="1"/>
</dbReference>
<dbReference type="CDD" id="cd04496">
    <property type="entry name" value="SSB_OBF"/>
    <property type="match status" value="1"/>
</dbReference>
<dbReference type="PROSITE" id="PS50935">
    <property type="entry name" value="SSB"/>
    <property type="match status" value="1"/>
</dbReference>
<dbReference type="InterPro" id="IPR012340">
    <property type="entry name" value="NA-bd_OB-fold"/>
</dbReference>
<dbReference type="InterPro" id="IPR000424">
    <property type="entry name" value="Primosome_PriB/ssb"/>
</dbReference>
<dbReference type="SUPFAM" id="SSF50249">
    <property type="entry name" value="Nucleic acid-binding proteins"/>
    <property type="match status" value="1"/>
</dbReference>
<feature type="region of interest" description="Disordered" evidence="4">
    <location>
        <begin position="106"/>
        <end position="150"/>
    </location>
</feature>
<dbReference type="GO" id="GO:0006260">
    <property type="term" value="P:DNA replication"/>
    <property type="evidence" value="ECO:0007669"/>
    <property type="project" value="InterPro"/>
</dbReference>
<dbReference type="NCBIfam" id="TIGR00621">
    <property type="entry name" value="ssb"/>
    <property type="match status" value="1"/>
</dbReference>
<accession>A0AB34XRI7</accession>
<dbReference type="GO" id="GO:0003697">
    <property type="term" value="F:single-stranded DNA binding"/>
    <property type="evidence" value="ECO:0007669"/>
    <property type="project" value="InterPro"/>
</dbReference>
<organism evidence="5 6">
    <name type="scientific">Brevibacterium casei</name>
    <dbReference type="NCBI Taxonomy" id="33889"/>
    <lineage>
        <taxon>Bacteria</taxon>
        <taxon>Bacillati</taxon>
        <taxon>Actinomycetota</taxon>
        <taxon>Actinomycetes</taxon>
        <taxon>Micrococcales</taxon>
        <taxon>Brevibacteriaceae</taxon>
        <taxon>Brevibacterium</taxon>
    </lineage>
</organism>
<proteinExistence type="predicted"/>
<dbReference type="AlphaFoldDB" id="A0AB34XRI7"/>
<feature type="compositionally biased region" description="Low complexity" evidence="4">
    <location>
        <begin position="108"/>
        <end position="132"/>
    </location>
</feature>
<dbReference type="Proteomes" id="UP000076612">
    <property type="component" value="Unassembled WGS sequence"/>
</dbReference>
<feature type="region of interest" description="Disordered" evidence="4">
    <location>
        <begin position="1"/>
        <end position="20"/>
    </location>
</feature>
<evidence type="ECO:0000256" key="2">
    <source>
        <dbReference type="PIRNR" id="PIRNR002070"/>
    </source>
</evidence>
<name>A0AB34XRI7_9MICO</name>
<gene>
    <name evidence="5" type="ORF">AVW13_11805</name>
</gene>
<dbReference type="InterPro" id="IPR011344">
    <property type="entry name" value="ssDNA-bd"/>
</dbReference>
<evidence type="ECO:0000256" key="3">
    <source>
        <dbReference type="RuleBase" id="RU000524"/>
    </source>
</evidence>
<protein>
    <recommendedName>
        <fullName evidence="2 3">Single-stranded DNA-binding protein</fullName>
    </recommendedName>
</protein>
<evidence type="ECO:0000256" key="4">
    <source>
        <dbReference type="SAM" id="MobiDB-lite"/>
    </source>
</evidence>
<reference evidence="6" key="1">
    <citation type="submission" date="2016-01" db="EMBL/GenBank/DDBJ databases">
        <title>Draft genome of Chromobacterium sp. F49.</title>
        <authorList>
            <person name="Hong K.W."/>
        </authorList>
    </citation>
    <scope>NUCLEOTIDE SEQUENCE [LARGE SCALE GENOMIC DNA]</scope>
    <source>
        <strain evidence="6">M40</strain>
    </source>
</reference>
<evidence type="ECO:0000313" key="5">
    <source>
        <dbReference type="EMBL" id="KZE19135.1"/>
    </source>
</evidence>
<evidence type="ECO:0000313" key="6">
    <source>
        <dbReference type="Proteomes" id="UP000076612"/>
    </source>
</evidence>
<sequence length="150" mass="15942">MAQISFKGNATRDAELKSTPNGQAVTNIDVAENHWKKNGQDWVEDGVTFYRVTLWGSLAERLAGHILRGTTLTVAGEFRSSEFEGKNGSVKTYEVNAKAVGIVPKAEGQGQQQGGYQQSQQAGGWGSQPQQAQGGGWGSQGGTGDDTPPF</sequence>
<dbReference type="EMBL" id="LQQR01000020">
    <property type="protein sequence ID" value="KZE19135.1"/>
    <property type="molecule type" value="Genomic_DNA"/>
</dbReference>
<feature type="compositionally biased region" description="Gly residues" evidence="4">
    <location>
        <begin position="133"/>
        <end position="144"/>
    </location>
</feature>
<dbReference type="Pfam" id="PF00436">
    <property type="entry name" value="SSB"/>
    <property type="match status" value="1"/>
</dbReference>
<keyword evidence="1 2" id="KW-0238">DNA-binding</keyword>